<proteinExistence type="predicted"/>
<gene>
    <name evidence="1" type="ORF">ACFQ3Q_11245</name>
</gene>
<dbReference type="EMBL" id="JBHTLI010000002">
    <property type="protein sequence ID" value="MFD1096327.1"/>
    <property type="molecule type" value="Genomic_DNA"/>
</dbReference>
<dbReference type="Proteomes" id="UP001597131">
    <property type="component" value="Unassembled WGS sequence"/>
</dbReference>
<accession>A0ABW3NUT5</accession>
<protein>
    <recommendedName>
        <fullName evidence="3">DUF5017 domain-containing protein</fullName>
    </recommendedName>
</protein>
<evidence type="ECO:0000313" key="2">
    <source>
        <dbReference type="Proteomes" id="UP001597131"/>
    </source>
</evidence>
<dbReference type="RefSeq" id="WP_380745864.1">
    <property type="nucleotide sequence ID" value="NZ_JBHTLI010000002.1"/>
</dbReference>
<comment type="caution">
    <text evidence="1">The sequence shown here is derived from an EMBL/GenBank/DDBJ whole genome shotgun (WGS) entry which is preliminary data.</text>
</comment>
<organism evidence="1 2">
    <name type="scientific">Salegentibacter chungangensis</name>
    <dbReference type="NCBI Taxonomy" id="1335724"/>
    <lineage>
        <taxon>Bacteria</taxon>
        <taxon>Pseudomonadati</taxon>
        <taxon>Bacteroidota</taxon>
        <taxon>Flavobacteriia</taxon>
        <taxon>Flavobacteriales</taxon>
        <taxon>Flavobacteriaceae</taxon>
        <taxon>Salegentibacter</taxon>
    </lineage>
</organism>
<keyword evidence="2" id="KW-1185">Reference proteome</keyword>
<evidence type="ECO:0008006" key="3">
    <source>
        <dbReference type="Google" id="ProtNLM"/>
    </source>
</evidence>
<sequence>MKRFLILGFILISMISCSTEEELDMLEPEELNLTFEKDGCVIHSFEYDQAGFAQVRNYNDELVVRISSANDFLLKEVKIYIANSGAEFPKNKKGLIPGRADYKKKFKEGVNENKAKFSLAELPENFFIAAYVEFESSDDSYEGWAGDIISGDGNWTYFEYGVTEFSFYAGKDQIREMTLSEVTALPSWDEVRKVYAGMLDEGVDRNSGTYEPSIWDLIDMFYDESRSSQLGDYTTTYSLGSGDCSDSAELTLRVIAD</sequence>
<name>A0ABW3NUT5_9FLAO</name>
<evidence type="ECO:0000313" key="1">
    <source>
        <dbReference type="EMBL" id="MFD1096327.1"/>
    </source>
</evidence>
<dbReference type="PROSITE" id="PS51257">
    <property type="entry name" value="PROKAR_LIPOPROTEIN"/>
    <property type="match status" value="1"/>
</dbReference>
<reference evidence="2" key="1">
    <citation type="journal article" date="2019" name="Int. J. Syst. Evol. Microbiol.">
        <title>The Global Catalogue of Microorganisms (GCM) 10K type strain sequencing project: providing services to taxonomists for standard genome sequencing and annotation.</title>
        <authorList>
            <consortium name="The Broad Institute Genomics Platform"/>
            <consortium name="The Broad Institute Genome Sequencing Center for Infectious Disease"/>
            <person name="Wu L."/>
            <person name="Ma J."/>
        </authorList>
    </citation>
    <scope>NUCLEOTIDE SEQUENCE [LARGE SCALE GENOMIC DNA]</scope>
    <source>
        <strain evidence="2">CCUG 64793</strain>
    </source>
</reference>